<comment type="caution">
    <text evidence="2">The sequence shown here is derived from an EMBL/GenBank/DDBJ whole genome shotgun (WGS) entry which is preliminary data.</text>
</comment>
<keyword evidence="3" id="KW-1185">Reference proteome</keyword>
<dbReference type="Proteomes" id="UP001592531">
    <property type="component" value="Unassembled WGS sequence"/>
</dbReference>
<evidence type="ECO:0000313" key="2">
    <source>
        <dbReference type="EMBL" id="MFC1418804.1"/>
    </source>
</evidence>
<dbReference type="RefSeq" id="WP_380537600.1">
    <property type="nucleotide sequence ID" value="NZ_JBHFAB010000013.1"/>
</dbReference>
<evidence type="ECO:0000313" key="3">
    <source>
        <dbReference type="Proteomes" id="UP001592531"/>
    </source>
</evidence>
<accession>A0ABV6VYH2</accession>
<protein>
    <submittedName>
        <fullName evidence="2">Uncharacterized protein</fullName>
    </submittedName>
</protein>
<organism evidence="2 3">
    <name type="scientific">Streptacidiphilus cavernicola</name>
    <dbReference type="NCBI Taxonomy" id="3342716"/>
    <lineage>
        <taxon>Bacteria</taxon>
        <taxon>Bacillati</taxon>
        <taxon>Actinomycetota</taxon>
        <taxon>Actinomycetes</taxon>
        <taxon>Kitasatosporales</taxon>
        <taxon>Streptomycetaceae</taxon>
        <taxon>Streptacidiphilus</taxon>
    </lineage>
</organism>
<dbReference type="EMBL" id="JBHFAB010000013">
    <property type="protein sequence ID" value="MFC1418804.1"/>
    <property type="molecule type" value="Genomic_DNA"/>
</dbReference>
<sequence length="129" mass="13967">MNAIPLWEEFGWVGLDTSAGFTIEGDSWWRRCLDCQQPVQGGYNGYAAHQAINHPENPAPLFTDGLPGIYDTNGGDLTPYGRRLDLVKAAPAAPAARADHCTCGRSRRRQSPTGAAQEPLFDLPPETSA</sequence>
<evidence type="ECO:0000256" key="1">
    <source>
        <dbReference type="SAM" id="MobiDB-lite"/>
    </source>
</evidence>
<proteinExistence type="predicted"/>
<gene>
    <name evidence="2" type="ORF">ACEZDE_19505</name>
</gene>
<name>A0ABV6VYH2_9ACTN</name>
<reference evidence="2 3" key="1">
    <citation type="submission" date="2024-09" db="EMBL/GenBank/DDBJ databases">
        <authorList>
            <person name="Lee S.D."/>
        </authorList>
    </citation>
    <scope>NUCLEOTIDE SEQUENCE [LARGE SCALE GENOMIC DNA]</scope>
    <source>
        <strain evidence="2 3">N8-3</strain>
    </source>
</reference>
<feature type="region of interest" description="Disordered" evidence="1">
    <location>
        <begin position="99"/>
        <end position="129"/>
    </location>
</feature>